<proteinExistence type="predicted"/>
<name>A0A4C1SIN1_EUMVA</name>
<feature type="compositionally biased region" description="Basic and acidic residues" evidence="1">
    <location>
        <begin position="12"/>
        <end position="29"/>
    </location>
</feature>
<reference evidence="2 3" key="1">
    <citation type="journal article" date="2019" name="Commun. Biol.">
        <title>The bagworm genome reveals a unique fibroin gene that provides high tensile strength.</title>
        <authorList>
            <person name="Kono N."/>
            <person name="Nakamura H."/>
            <person name="Ohtoshi R."/>
            <person name="Tomita M."/>
            <person name="Numata K."/>
            <person name="Arakawa K."/>
        </authorList>
    </citation>
    <scope>NUCLEOTIDE SEQUENCE [LARGE SCALE GENOMIC DNA]</scope>
</reference>
<sequence>MKQQNNSATRPMRLERLDTWDEHQRKPVVPDEDGPSQTRALNRLSVQRRLYSFIRIKEVRFYVILTEEEGRSVETPLRCTDAAVTQDLRA</sequence>
<protein>
    <submittedName>
        <fullName evidence="2">Uncharacterized protein</fullName>
    </submittedName>
</protein>
<keyword evidence="3" id="KW-1185">Reference proteome</keyword>
<evidence type="ECO:0000313" key="3">
    <source>
        <dbReference type="Proteomes" id="UP000299102"/>
    </source>
</evidence>
<gene>
    <name evidence="2" type="ORF">EVAR_2281_1</name>
</gene>
<dbReference type="Proteomes" id="UP000299102">
    <property type="component" value="Unassembled WGS sequence"/>
</dbReference>
<accession>A0A4C1SIN1</accession>
<comment type="caution">
    <text evidence="2">The sequence shown here is derived from an EMBL/GenBank/DDBJ whole genome shotgun (WGS) entry which is preliminary data.</text>
</comment>
<organism evidence="2 3">
    <name type="scientific">Eumeta variegata</name>
    <name type="common">Bagworm moth</name>
    <name type="synonym">Eumeta japonica</name>
    <dbReference type="NCBI Taxonomy" id="151549"/>
    <lineage>
        <taxon>Eukaryota</taxon>
        <taxon>Metazoa</taxon>
        <taxon>Ecdysozoa</taxon>
        <taxon>Arthropoda</taxon>
        <taxon>Hexapoda</taxon>
        <taxon>Insecta</taxon>
        <taxon>Pterygota</taxon>
        <taxon>Neoptera</taxon>
        <taxon>Endopterygota</taxon>
        <taxon>Lepidoptera</taxon>
        <taxon>Glossata</taxon>
        <taxon>Ditrysia</taxon>
        <taxon>Tineoidea</taxon>
        <taxon>Psychidae</taxon>
        <taxon>Oiketicinae</taxon>
        <taxon>Eumeta</taxon>
    </lineage>
</organism>
<evidence type="ECO:0000256" key="1">
    <source>
        <dbReference type="SAM" id="MobiDB-lite"/>
    </source>
</evidence>
<feature type="region of interest" description="Disordered" evidence="1">
    <location>
        <begin position="1"/>
        <end position="37"/>
    </location>
</feature>
<evidence type="ECO:0000313" key="2">
    <source>
        <dbReference type="EMBL" id="GBP00991.1"/>
    </source>
</evidence>
<dbReference type="AlphaFoldDB" id="A0A4C1SIN1"/>
<dbReference type="EMBL" id="BGZK01000007">
    <property type="protein sequence ID" value="GBP00991.1"/>
    <property type="molecule type" value="Genomic_DNA"/>
</dbReference>